<dbReference type="EMBL" id="CP043494">
    <property type="protein sequence ID" value="WNG47872.1"/>
    <property type="molecule type" value="Genomic_DNA"/>
</dbReference>
<keyword evidence="3" id="KW-1185">Reference proteome</keyword>
<evidence type="ECO:0000313" key="3">
    <source>
        <dbReference type="Proteomes" id="UP001611383"/>
    </source>
</evidence>
<protein>
    <submittedName>
        <fullName evidence="2">Asparagine synthase</fullName>
    </submittedName>
</protein>
<gene>
    <name evidence="2" type="ORF">F0U60_29835</name>
</gene>
<evidence type="ECO:0000313" key="2">
    <source>
        <dbReference type="EMBL" id="WNG47872.1"/>
    </source>
</evidence>
<organism evidence="2 3">
    <name type="scientific">Archangium minus</name>
    <dbReference type="NCBI Taxonomy" id="83450"/>
    <lineage>
        <taxon>Bacteria</taxon>
        <taxon>Pseudomonadati</taxon>
        <taxon>Myxococcota</taxon>
        <taxon>Myxococcia</taxon>
        <taxon>Myxococcales</taxon>
        <taxon>Cystobacterineae</taxon>
        <taxon>Archangiaceae</taxon>
        <taxon>Archangium</taxon>
    </lineage>
</organism>
<sequence length="592" mass="65413">MARIRQFQGAVMVHGSKISGDYTGCSGQVVFSDAPNGIRLRGVSEPARVTARKGCYAQQWLNPRGSGAALPSPAENEHVLLSGALAEPATAELAARIRDLLVNGRYEELGQIAGELVGCLVTPKKIYLFKSIMGNSSTIFFQRSGDAVRWSTNPADLIEDPDAEIDRAAIWRCCRGEGPIIYHSMERVRPGQVVVLEQHRTTAVEYDRITPMALPRRTTLPEYAEIAYDLLLDAARPYAGSGRIGVLLSGGIDSSSVITALVDAGADVIAYHLSTDDQLADESSYARAVCEHLNVPLVSILTDNGEGYLSRSWEFPHPYSHTGYRHLEQAAERVAADGVRFLLTGREGDILFGPLRYGVRDILLGDVRWREKQEMLCGVLSSRWQLPSILKSCLSNASLLEGSMPIGENARRSDFLVPMLGMSEEKVDFNFMVQEATMDLTLFRPRGVLLCSPMGSKELRRLSMRLPNAYRCIPFQGRVIDKPVLRMMLARRLPELIWRRGGRSWLNSPPQRYALRYSQPLRELIGSPGSHLVRTGMVNPALLAETLGQPVSVRRNAEALICSAMVELFLRSMEQRLGTAWKGSQDAPAFAS</sequence>
<dbReference type="Pfam" id="PF00733">
    <property type="entry name" value="Asn_synthase"/>
    <property type="match status" value="1"/>
</dbReference>
<reference evidence="2 3" key="1">
    <citation type="submission" date="2019-08" db="EMBL/GenBank/DDBJ databases">
        <title>Archangium and Cystobacter genomes.</title>
        <authorList>
            <person name="Chen I.-C.K."/>
            <person name="Wielgoss S."/>
        </authorList>
    </citation>
    <scope>NUCLEOTIDE SEQUENCE [LARGE SCALE GENOMIC DNA]</scope>
    <source>
        <strain evidence="2 3">Cbm 6</strain>
    </source>
</reference>
<dbReference type="InterPro" id="IPR001962">
    <property type="entry name" value="Asn_synthase"/>
</dbReference>
<feature type="domain" description="Asparagine synthetase" evidence="1">
    <location>
        <begin position="240"/>
        <end position="567"/>
    </location>
</feature>
<dbReference type="Proteomes" id="UP001611383">
    <property type="component" value="Chromosome"/>
</dbReference>
<name>A0ABY9WXM2_9BACT</name>
<dbReference type="InterPro" id="IPR014729">
    <property type="entry name" value="Rossmann-like_a/b/a_fold"/>
</dbReference>
<dbReference type="SUPFAM" id="SSF52402">
    <property type="entry name" value="Adenine nucleotide alpha hydrolases-like"/>
    <property type="match status" value="1"/>
</dbReference>
<proteinExistence type="predicted"/>
<dbReference type="Gene3D" id="3.40.50.620">
    <property type="entry name" value="HUPs"/>
    <property type="match status" value="1"/>
</dbReference>
<evidence type="ECO:0000259" key="1">
    <source>
        <dbReference type="Pfam" id="PF00733"/>
    </source>
</evidence>
<accession>A0ABY9WXM2</accession>